<organism evidence="1 3">
    <name type="scientific">Candidatus Methanoperedens nitratireducens</name>
    <dbReference type="NCBI Taxonomy" id="1392998"/>
    <lineage>
        <taxon>Archaea</taxon>
        <taxon>Methanobacteriati</taxon>
        <taxon>Methanobacteriota</taxon>
        <taxon>Stenosarchaea group</taxon>
        <taxon>Methanomicrobia</taxon>
        <taxon>Methanosarcinales</taxon>
        <taxon>ANME-2 cluster</taxon>
        <taxon>Candidatus Methanoperedentaceae</taxon>
        <taxon>Candidatus Methanoperedens</taxon>
    </lineage>
</organism>
<reference evidence="1 3" key="1">
    <citation type="submission" date="2015-09" db="EMBL/GenBank/DDBJ databases">
        <title>A metagenomics-based metabolic model of nitrate-dependent anaerobic oxidation of methane by Methanoperedens-like archaea.</title>
        <authorList>
            <person name="Arshad A."/>
            <person name="Speth D.R."/>
            <person name="De Graaf R.M."/>
            <person name="Op Den Camp H.J."/>
            <person name="Jetten M.S."/>
            <person name="Welte C.U."/>
        </authorList>
    </citation>
    <scope>NUCLEOTIDE SEQUENCE [LARGE SCALE GENOMIC DNA]</scope>
</reference>
<proteinExistence type="predicted"/>
<sequence length="44" mass="5237">MKKIDHIITKLKENKPILEVMEKLGFIERTGVGRAIKYQILERR</sequence>
<gene>
    <name evidence="2" type="ORF">MNV_1660009</name>
    <name evidence="1" type="ORF">MPEBLZ_02265</name>
</gene>
<evidence type="ECO:0000313" key="1">
    <source>
        <dbReference type="EMBL" id="KPQ43151.1"/>
    </source>
</evidence>
<dbReference type="EMBL" id="LKCM01000173">
    <property type="protein sequence ID" value="KPQ43151.1"/>
    <property type="molecule type" value="Genomic_DNA"/>
</dbReference>
<accession>A0A284VLU3</accession>
<evidence type="ECO:0008006" key="5">
    <source>
        <dbReference type="Google" id="ProtNLM"/>
    </source>
</evidence>
<dbReference type="Proteomes" id="UP000218615">
    <property type="component" value="Unassembled WGS sequence"/>
</dbReference>
<dbReference type="RefSeq" id="WP_255251623.1">
    <property type="nucleotide sequence ID" value="NZ_FZMP01000075.1"/>
</dbReference>
<evidence type="ECO:0000313" key="3">
    <source>
        <dbReference type="Proteomes" id="UP000050360"/>
    </source>
</evidence>
<name>A0A0P7ZHG6_9EURY</name>
<accession>A0A0P7ZHG6</accession>
<dbReference type="EMBL" id="FZMP01000075">
    <property type="protein sequence ID" value="SNQ60167.1"/>
    <property type="molecule type" value="Genomic_DNA"/>
</dbReference>
<reference evidence="4" key="3">
    <citation type="submission" date="2017-06" db="EMBL/GenBank/DDBJ databases">
        <authorList>
            <person name="Cremers G."/>
        </authorList>
    </citation>
    <scope>NUCLEOTIDE SEQUENCE [LARGE SCALE GENOMIC DNA]</scope>
</reference>
<evidence type="ECO:0000313" key="4">
    <source>
        <dbReference type="Proteomes" id="UP000218615"/>
    </source>
</evidence>
<protein>
    <recommendedName>
        <fullName evidence="5">ATP-dependent DNA helicase RecG C-terminal domain-containing protein</fullName>
    </recommendedName>
</protein>
<dbReference type="Proteomes" id="UP000050360">
    <property type="component" value="Unassembled WGS sequence"/>
</dbReference>
<reference evidence="2" key="2">
    <citation type="submission" date="2017-06" db="EMBL/GenBank/DDBJ databases">
        <authorList>
            <person name="Kim H.J."/>
            <person name="Triplett B.A."/>
        </authorList>
    </citation>
    <scope>NUCLEOTIDE SEQUENCE [LARGE SCALE GENOMIC DNA]</scope>
    <source>
        <strain evidence="2">Mnv1</strain>
    </source>
</reference>
<keyword evidence="4" id="KW-1185">Reference proteome</keyword>
<evidence type="ECO:0000313" key="2">
    <source>
        <dbReference type="EMBL" id="SNQ60167.1"/>
    </source>
</evidence>
<dbReference type="AlphaFoldDB" id="A0A0P7ZHG6"/>